<sequence length="207" mass="23491">MMRKEKVWVYGLIIILVLEYIWAVVNHLFGFGVNVFWGLLLIGLINILADELLPKLRTVYIAVNGVFLALVVIGSLVSWQVERHENRISLVTQSDYRNNLKRTTAIAENELDAVVNDRSSGDYYIYIGTAASPDSRKLSPVIKQLAKNHEVYYFDTGAYTLKKSFRDSLEVTNLPYVTYVHNGQRTTGLNGGKTTLHELQQLAKNQK</sequence>
<dbReference type="EMBL" id="CP020928">
    <property type="protein sequence ID" value="AWF94974.1"/>
    <property type="molecule type" value="Genomic_DNA"/>
</dbReference>
<feature type="transmembrane region" description="Helical" evidence="1">
    <location>
        <begin position="61"/>
        <end position="81"/>
    </location>
</feature>
<accession>A0A2S1KPT0</accession>
<organism evidence="2 3">
    <name type="scientific">Weissella cibaria</name>
    <dbReference type="NCBI Taxonomy" id="137591"/>
    <lineage>
        <taxon>Bacteria</taxon>
        <taxon>Bacillati</taxon>
        <taxon>Bacillota</taxon>
        <taxon>Bacilli</taxon>
        <taxon>Lactobacillales</taxon>
        <taxon>Lactobacillaceae</taxon>
        <taxon>Weissella</taxon>
    </lineage>
</organism>
<evidence type="ECO:0000313" key="3">
    <source>
        <dbReference type="Proteomes" id="UP000244870"/>
    </source>
</evidence>
<proteinExistence type="predicted"/>
<feature type="transmembrane region" description="Helical" evidence="1">
    <location>
        <begin position="7"/>
        <end position="25"/>
    </location>
</feature>
<reference evidence="2 3" key="1">
    <citation type="submission" date="2017-04" db="EMBL/GenBank/DDBJ databases">
        <title>Weissella cibaria strain m2 complete genome.</title>
        <authorList>
            <person name="Pan Q."/>
            <person name="Tan M."/>
            <person name="Yao F."/>
            <person name="Su S."/>
        </authorList>
    </citation>
    <scope>NUCLEOTIDE SEQUENCE [LARGE SCALE GENOMIC DNA]</scope>
    <source>
        <strain evidence="2 3">M2</strain>
    </source>
</reference>
<dbReference type="AlphaFoldDB" id="A0A2S1KPT0"/>
<dbReference type="Gene3D" id="3.40.30.10">
    <property type="entry name" value="Glutaredoxin"/>
    <property type="match status" value="1"/>
</dbReference>
<dbReference type="Proteomes" id="UP000244870">
    <property type="component" value="Chromosome"/>
</dbReference>
<evidence type="ECO:0008006" key="4">
    <source>
        <dbReference type="Google" id="ProtNLM"/>
    </source>
</evidence>
<name>A0A2S1KPT0_9LACO</name>
<feature type="transmembrane region" description="Helical" evidence="1">
    <location>
        <begin position="31"/>
        <end position="49"/>
    </location>
</feature>
<evidence type="ECO:0000256" key="1">
    <source>
        <dbReference type="SAM" id="Phobius"/>
    </source>
</evidence>
<keyword evidence="1" id="KW-0472">Membrane</keyword>
<evidence type="ECO:0000313" key="2">
    <source>
        <dbReference type="EMBL" id="AWF94974.1"/>
    </source>
</evidence>
<gene>
    <name evidence="2" type="ORF">B6254_0553</name>
</gene>
<keyword evidence="1" id="KW-0812">Transmembrane</keyword>
<protein>
    <recommendedName>
        <fullName evidence="4">Bacteriocin transport accessory protein</fullName>
    </recommendedName>
</protein>
<keyword evidence="1" id="KW-1133">Transmembrane helix</keyword>